<reference evidence="1 2" key="1">
    <citation type="submission" date="2014-04" db="EMBL/GenBank/DDBJ databases">
        <authorList>
            <consortium name="DOE Joint Genome Institute"/>
            <person name="Kuo A."/>
            <person name="Ruytinx J."/>
            <person name="Rineau F."/>
            <person name="Colpaert J."/>
            <person name="Kohler A."/>
            <person name="Nagy L.G."/>
            <person name="Floudas D."/>
            <person name="Copeland A."/>
            <person name="Barry K.W."/>
            <person name="Cichocki N."/>
            <person name="Veneault-Fourrey C."/>
            <person name="LaButti K."/>
            <person name="Lindquist E.A."/>
            <person name="Lipzen A."/>
            <person name="Lundell T."/>
            <person name="Morin E."/>
            <person name="Murat C."/>
            <person name="Sun H."/>
            <person name="Tunlid A."/>
            <person name="Henrissat B."/>
            <person name="Grigoriev I.V."/>
            <person name="Hibbett D.S."/>
            <person name="Martin F."/>
            <person name="Nordberg H.P."/>
            <person name="Cantor M.N."/>
            <person name="Hua S.X."/>
        </authorList>
    </citation>
    <scope>NUCLEOTIDE SEQUENCE [LARGE SCALE GENOMIC DNA]</scope>
    <source>
        <strain evidence="1 2">UH-Slu-Lm8-n1</strain>
    </source>
</reference>
<dbReference type="HOGENOM" id="CLU_2361119_0_0_1"/>
<dbReference type="Proteomes" id="UP000054485">
    <property type="component" value="Unassembled WGS sequence"/>
</dbReference>
<dbReference type="InParanoid" id="A0A0D0B866"/>
<reference evidence="2" key="2">
    <citation type="submission" date="2015-01" db="EMBL/GenBank/DDBJ databases">
        <title>Evolutionary Origins and Diversification of the Mycorrhizal Mutualists.</title>
        <authorList>
            <consortium name="DOE Joint Genome Institute"/>
            <consortium name="Mycorrhizal Genomics Consortium"/>
            <person name="Kohler A."/>
            <person name="Kuo A."/>
            <person name="Nagy L.G."/>
            <person name="Floudas D."/>
            <person name="Copeland A."/>
            <person name="Barry K.W."/>
            <person name="Cichocki N."/>
            <person name="Veneault-Fourrey C."/>
            <person name="LaButti K."/>
            <person name="Lindquist E.A."/>
            <person name="Lipzen A."/>
            <person name="Lundell T."/>
            <person name="Morin E."/>
            <person name="Murat C."/>
            <person name="Riley R."/>
            <person name="Ohm R."/>
            <person name="Sun H."/>
            <person name="Tunlid A."/>
            <person name="Henrissat B."/>
            <person name="Grigoriev I.V."/>
            <person name="Hibbett D.S."/>
            <person name="Martin F."/>
        </authorList>
    </citation>
    <scope>NUCLEOTIDE SEQUENCE [LARGE SCALE GENOMIC DNA]</scope>
    <source>
        <strain evidence="2">UH-Slu-Lm8-n1</strain>
    </source>
</reference>
<keyword evidence="2" id="KW-1185">Reference proteome</keyword>
<dbReference type="EMBL" id="KN835235">
    <property type="protein sequence ID" value="KIK42567.1"/>
    <property type="molecule type" value="Genomic_DNA"/>
</dbReference>
<evidence type="ECO:0000313" key="1">
    <source>
        <dbReference type="EMBL" id="KIK42567.1"/>
    </source>
</evidence>
<proteinExistence type="predicted"/>
<protein>
    <submittedName>
        <fullName evidence="1">Uncharacterized protein</fullName>
    </submittedName>
</protein>
<accession>A0A0D0B866</accession>
<evidence type="ECO:0000313" key="2">
    <source>
        <dbReference type="Proteomes" id="UP000054485"/>
    </source>
</evidence>
<dbReference type="AlphaFoldDB" id="A0A0D0B866"/>
<sequence length="96" mass="10860">MDLTVCQLQCGTPGVLLPPLRGPRTSGQCTATPHHSIRLVTPELTLMVWRLLQRLITVIQCMFPLLLRTGPLLPPLPGHHILPYSFSRYNFHKCHL</sequence>
<gene>
    <name evidence="1" type="ORF">CY34DRAFT_804815</name>
</gene>
<organism evidence="1 2">
    <name type="scientific">Suillus luteus UH-Slu-Lm8-n1</name>
    <dbReference type="NCBI Taxonomy" id="930992"/>
    <lineage>
        <taxon>Eukaryota</taxon>
        <taxon>Fungi</taxon>
        <taxon>Dikarya</taxon>
        <taxon>Basidiomycota</taxon>
        <taxon>Agaricomycotina</taxon>
        <taxon>Agaricomycetes</taxon>
        <taxon>Agaricomycetidae</taxon>
        <taxon>Boletales</taxon>
        <taxon>Suillineae</taxon>
        <taxon>Suillaceae</taxon>
        <taxon>Suillus</taxon>
    </lineage>
</organism>
<name>A0A0D0B866_9AGAM</name>